<dbReference type="InterPro" id="IPR007278">
    <property type="entry name" value="DUF397"/>
</dbReference>
<evidence type="ECO:0000313" key="3">
    <source>
        <dbReference type="EMBL" id="MDI5968667.1"/>
    </source>
</evidence>
<name>A0AA90K7T4_9ACTN</name>
<comment type="caution">
    <text evidence="3">The sequence shown here is derived from an EMBL/GenBank/DDBJ whole genome shotgun (WGS) entry which is preliminary data.</text>
</comment>
<accession>A0AA90K7T4</accession>
<dbReference type="EMBL" id="JAAGKO020000012">
    <property type="protein sequence ID" value="MDI5963220.1"/>
    <property type="molecule type" value="Genomic_DNA"/>
</dbReference>
<gene>
    <name evidence="2" type="ORF">POF43_010950</name>
    <name evidence="3" type="ORF">POF50_004785</name>
</gene>
<reference evidence="3 4" key="1">
    <citation type="submission" date="2023-05" db="EMBL/GenBank/DDBJ databases">
        <title>Streptantibioticus silvisoli sp. nov., acidotolerant actinomycetes 1 from pine litter.</title>
        <authorList>
            <person name="Swiecimska M."/>
            <person name="Golinska P."/>
            <person name="Sangal V."/>
            <person name="Wachnowicz B."/>
            <person name="Goodfellow M."/>
        </authorList>
    </citation>
    <scope>NUCLEOTIDE SEQUENCE</scope>
    <source>
        <strain evidence="3">SL13</strain>
        <strain evidence="2 4">SL54</strain>
    </source>
</reference>
<protein>
    <submittedName>
        <fullName evidence="3">DUF397 domain-containing protein</fullName>
    </submittedName>
</protein>
<evidence type="ECO:0000259" key="1">
    <source>
        <dbReference type="Pfam" id="PF04149"/>
    </source>
</evidence>
<dbReference type="Proteomes" id="UP001156398">
    <property type="component" value="Unassembled WGS sequence"/>
</dbReference>
<sequence length="107" mass="11721">MDRRQNGEAHLLHGKHQYGERIYNGMPANELGTEGWHKPWSGGNGGSCVEAMKLCDGRVAIRQSTDPDGPALIYTLHEIQSFIQGAKAGDADFLLASPTLRTDWKTA</sequence>
<dbReference type="Pfam" id="PF04149">
    <property type="entry name" value="DUF397"/>
    <property type="match status" value="1"/>
</dbReference>
<dbReference type="RefSeq" id="WP_271313221.1">
    <property type="nucleotide sequence ID" value="NZ_JAAGKO020000012.1"/>
</dbReference>
<dbReference type="EMBL" id="JABXJJ020000004">
    <property type="protein sequence ID" value="MDI5968667.1"/>
    <property type="molecule type" value="Genomic_DNA"/>
</dbReference>
<organism evidence="3">
    <name type="scientific">Streptantibioticus silvisoli</name>
    <dbReference type="NCBI Taxonomy" id="2705255"/>
    <lineage>
        <taxon>Bacteria</taxon>
        <taxon>Bacillati</taxon>
        <taxon>Actinomycetota</taxon>
        <taxon>Actinomycetes</taxon>
        <taxon>Kitasatosporales</taxon>
        <taxon>Streptomycetaceae</taxon>
        <taxon>Streptantibioticus</taxon>
    </lineage>
</organism>
<proteinExistence type="predicted"/>
<dbReference type="AlphaFoldDB" id="A0AA90K7T4"/>
<feature type="domain" description="DUF397" evidence="1">
    <location>
        <begin position="35"/>
        <end position="87"/>
    </location>
</feature>
<keyword evidence="4" id="KW-1185">Reference proteome</keyword>
<evidence type="ECO:0000313" key="4">
    <source>
        <dbReference type="Proteomes" id="UP001156398"/>
    </source>
</evidence>
<evidence type="ECO:0000313" key="2">
    <source>
        <dbReference type="EMBL" id="MDI5963220.1"/>
    </source>
</evidence>